<proteinExistence type="predicted"/>
<protein>
    <submittedName>
        <fullName evidence="1">Uncharacterized protein</fullName>
    </submittedName>
</protein>
<comment type="caution">
    <text evidence="1">The sequence shown here is derived from an EMBL/GenBank/DDBJ whole genome shotgun (WGS) entry which is preliminary data.</text>
</comment>
<sequence>MSDVKHSLRKYSFPHCAREALTRIEHLTVNYNSGRAVISKSMELVAEIMTEFVFCETSSGLDVRTNAGKHSRDKKLTCIQELQLLEVLCNYFSYPGSNIDAARNTVFMNLFPDTHRDRSRLLVKLVSISISTRSKPVLSAAGIWMQQLGCTSSYSLELAKGIVDDYFILVPEAVERLRDLPQLAPQFTANFLTAVAELYSGKDGQENLPSDTLLEVVTHWVSKSTSLCTAALSCPEPQLPQGGIPMPPITPFAGLFRWCILAPLIKTNPSKLYSKLHLSLLESLLDSNAPRENVVCAQHLGSIVEPILKLSEGKSSSAVELALDRLGQAVQIVMESNSVYGKKPELFKQLDTLPHNRLLTLVKAKHRTL</sequence>
<dbReference type="Pfam" id="PF14964">
    <property type="entry name" value="INTS15"/>
    <property type="match status" value="1"/>
</dbReference>
<dbReference type="AlphaFoldDB" id="A0AAW2HN71"/>
<dbReference type="PANTHER" id="PTHR14540">
    <property type="entry name" value="INTEGRATOR COMPLEX SUBUNIT 15"/>
    <property type="match status" value="1"/>
</dbReference>
<dbReference type="InterPro" id="IPR027844">
    <property type="entry name" value="INTS15"/>
</dbReference>
<accession>A0AAW2HN71</accession>
<dbReference type="EMBL" id="JARGDH010000004">
    <property type="protein sequence ID" value="KAL0270888.1"/>
    <property type="molecule type" value="Genomic_DNA"/>
</dbReference>
<evidence type="ECO:0000313" key="1">
    <source>
        <dbReference type="EMBL" id="KAL0270888.1"/>
    </source>
</evidence>
<gene>
    <name evidence="1" type="ORF">PYX00_008160</name>
</gene>
<name>A0AAW2HN71_9NEOP</name>
<dbReference type="PANTHER" id="PTHR14540:SF2">
    <property type="entry name" value="INTEGRATOR COMPLEX SUBUNIT 15"/>
    <property type="match status" value="1"/>
</dbReference>
<reference evidence="1" key="1">
    <citation type="journal article" date="2024" name="Gigascience">
        <title>Chromosome-level genome of the poultry shaft louse Menopon gallinae provides insight into the host-switching and adaptive evolution of parasitic lice.</title>
        <authorList>
            <person name="Xu Y."/>
            <person name="Ma L."/>
            <person name="Liu S."/>
            <person name="Liang Y."/>
            <person name="Liu Q."/>
            <person name="He Z."/>
            <person name="Tian L."/>
            <person name="Duan Y."/>
            <person name="Cai W."/>
            <person name="Li H."/>
            <person name="Song F."/>
        </authorList>
    </citation>
    <scope>NUCLEOTIDE SEQUENCE</scope>
    <source>
        <strain evidence="1">Cailab_2023a</strain>
    </source>
</reference>
<organism evidence="1">
    <name type="scientific">Menopon gallinae</name>
    <name type="common">poultry shaft louse</name>
    <dbReference type="NCBI Taxonomy" id="328185"/>
    <lineage>
        <taxon>Eukaryota</taxon>
        <taxon>Metazoa</taxon>
        <taxon>Ecdysozoa</taxon>
        <taxon>Arthropoda</taxon>
        <taxon>Hexapoda</taxon>
        <taxon>Insecta</taxon>
        <taxon>Pterygota</taxon>
        <taxon>Neoptera</taxon>
        <taxon>Paraneoptera</taxon>
        <taxon>Psocodea</taxon>
        <taxon>Troctomorpha</taxon>
        <taxon>Phthiraptera</taxon>
        <taxon>Amblycera</taxon>
        <taxon>Menoponidae</taxon>
        <taxon>Menopon</taxon>
    </lineage>
</organism>